<feature type="domain" description="Peptidase M12A" evidence="8">
    <location>
        <begin position="54"/>
        <end position="249"/>
    </location>
</feature>
<dbReference type="PROSITE" id="PS51864">
    <property type="entry name" value="ASTACIN"/>
    <property type="match status" value="1"/>
</dbReference>
<dbReference type="Gene3D" id="3.40.390.10">
    <property type="entry name" value="Collagenase (Catalytic Domain)"/>
    <property type="match status" value="1"/>
</dbReference>
<keyword evidence="7" id="KW-0732">Signal</keyword>
<dbReference type="EC" id="3.4.24.-" evidence="7"/>
<feature type="binding site" evidence="6">
    <location>
        <position position="157"/>
    </location>
    <ligand>
        <name>Zn(2+)</name>
        <dbReference type="ChEBI" id="CHEBI:29105"/>
        <note>catalytic</note>
    </ligand>
</feature>
<dbReference type="Proteomes" id="UP000515154">
    <property type="component" value="Linkage group LG3"/>
</dbReference>
<evidence type="ECO:0000256" key="1">
    <source>
        <dbReference type="ARBA" id="ARBA00022670"/>
    </source>
</evidence>
<comment type="cofactor">
    <cofactor evidence="6 7">
        <name>Zn(2+)</name>
        <dbReference type="ChEBI" id="CHEBI:29105"/>
    </cofactor>
    <text evidence="6 7">Binds 1 zinc ion per subunit.</text>
</comment>
<feature type="signal peptide" evidence="7">
    <location>
        <begin position="1"/>
        <end position="21"/>
    </location>
</feature>
<evidence type="ECO:0000256" key="6">
    <source>
        <dbReference type="PROSITE-ProRule" id="PRU01211"/>
    </source>
</evidence>
<feature type="chain" id="PRO_5029034566" description="Metalloendopeptidase" evidence="7">
    <location>
        <begin position="22"/>
        <end position="249"/>
    </location>
</feature>
<dbReference type="CDD" id="cd04280">
    <property type="entry name" value="ZnMc_astacin_like"/>
    <property type="match status" value="1"/>
</dbReference>
<evidence type="ECO:0000256" key="4">
    <source>
        <dbReference type="ARBA" id="ARBA00022833"/>
    </source>
</evidence>
<dbReference type="SMART" id="SM00235">
    <property type="entry name" value="ZnMc"/>
    <property type="match status" value="1"/>
</dbReference>
<dbReference type="InterPro" id="IPR001506">
    <property type="entry name" value="Peptidase_M12A"/>
</dbReference>
<dbReference type="GO" id="GO:0008270">
    <property type="term" value="F:zinc ion binding"/>
    <property type="evidence" value="ECO:0007669"/>
    <property type="project" value="UniProtKB-UniRule"/>
</dbReference>
<dbReference type="GO" id="GO:0006508">
    <property type="term" value="P:proteolysis"/>
    <property type="evidence" value="ECO:0007669"/>
    <property type="project" value="UniProtKB-KW"/>
</dbReference>
<evidence type="ECO:0000256" key="5">
    <source>
        <dbReference type="ARBA" id="ARBA00023049"/>
    </source>
</evidence>
<reference evidence="10" key="1">
    <citation type="submission" date="2025-08" db="UniProtKB">
        <authorList>
            <consortium name="RefSeq"/>
        </authorList>
    </citation>
    <scope>IDENTIFICATION</scope>
</reference>
<dbReference type="GO" id="GO:0004222">
    <property type="term" value="F:metalloendopeptidase activity"/>
    <property type="evidence" value="ECO:0007669"/>
    <property type="project" value="UniProtKB-UniRule"/>
</dbReference>
<dbReference type="PRINTS" id="PR00480">
    <property type="entry name" value="ASTACIN"/>
</dbReference>
<keyword evidence="4 6" id="KW-0862">Zinc</keyword>
<gene>
    <name evidence="10" type="primary">LOC115209690</name>
</gene>
<feature type="binding site" evidence="6">
    <location>
        <position position="151"/>
    </location>
    <ligand>
        <name>Zn(2+)</name>
        <dbReference type="ChEBI" id="CHEBI:29105"/>
        <note>catalytic</note>
    </ligand>
</feature>
<dbReference type="AlphaFoldDB" id="A0A7E6EQ28"/>
<evidence type="ECO:0000259" key="8">
    <source>
        <dbReference type="PROSITE" id="PS51864"/>
    </source>
</evidence>
<evidence type="ECO:0000313" key="9">
    <source>
        <dbReference type="Proteomes" id="UP000515154"/>
    </source>
</evidence>
<dbReference type="InterPro" id="IPR024079">
    <property type="entry name" value="MetalloPept_cat_dom_sf"/>
</dbReference>
<evidence type="ECO:0000256" key="2">
    <source>
        <dbReference type="ARBA" id="ARBA00022723"/>
    </source>
</evidence>
<comment type="caution">
    <text evidence="6">Lacks conserved residue(s) required for the propagation of feature annotation.</text>
</comment>
<accession>A0A7E6EQ28</accession>
<dbReference type="InterPro" id="IPR034035">
    <property type="entry name" value="Astacin-like_dom"/>
</dbReference>
<evidence type="ECO:0000256" key="3">
    <source>
        <dbReference type="ARBA" id="ARBA00022801"/>
    </source>
</evidence>
<sequence>MSGTLIFLTISLAICCAPILGTDPNGFDERYPEENPGLFEGDIELDGESPFDRNAVGDRRRLWPNGIVPYEISSYFNTYDKTLFRAAMKEIEMVTGSCIKFVPRTSTHHYYVKIITGQGCHSSIGFRNRLQTVTLGHGCVRKGIAMHELLHALGFFHEQSRPDRDQFITVVGSNIIKGRENNFKIFYPPTLNTQGFPYDYDSLMHYGAHAFAKDRSKPTIIPRRIGARIGQRSHLSSIDIMELKKLYRC</sequence>
<evidence type="ECO:0000313" key="10">
    <source>
        <dbReference type="RefSeq" id="XP_036357428.1"/>
    </source>
</evidence>
<dbReference type="PANTHER" id="PTHR10127">
    <property type="entry name" value="DISCOIDIN, CUB, EGF, LAMININ , AND ZINC METALLOPROTEASE DOMAIN CONTAINING"/>
    <property type="match status" value="1"/>
</dbReference>
<name>A0A7E6EQ28_9MOLL</name>
<dbReference type="Pfam" id="PF01400">
    <property type="entry name" value="Astacin"/>
    <property type="match status" value="1"/>
</dbReference>
<feature type="binding site" evidence="6">
    <location>
        <position position="147"/>
    </location>
    <ligand>
        <name>Zn(2+)</name>
        <dbReference type="ChEBI" id="CHEBI:29105"/>
        <note>catalytic</note>
    </ligand>
</feature>
<evidence type="ECO:0000256" key="7">
    <source>
        <dbReference type="RuleBase" id="RU361183"/>
    </source>
</evidence>
<proteinExistence type="predicted"/>
<dbReference type="RefSeq" id="XP_036357428.1">
    <property type="nucleotide sequence ID" value="XM_036501535.1"/>
</dbReference>
<protein>
    <recommendedName>
        <fullName evidence="7">Metalloendopeptidase</fullName>
        <ecNumber evidence="7">3.4.24.-</ecNumber>
    </recommendedName>
</protein>
<keyword evidence="9" id="KW-1185">Reference proteome</keyword>
<keyword evidence="3 6" id="KW-0378">Hydrolase</keyword>
<dbReference type="InterPro" id="IPR006026">
    <property type="entry name" value="Peptidase_Metallo"/>
</dbReference>
<organism evidence="9 10">
    <name type="scientific">Octopus sinensis</name>
    <name type="common">East Asian common octopus</name>
    <dbReference type="NCBI Taxonomy" id="2607531"/>
    <lineage>
        <taxon>Eukaryota</taxon>
        <taxon>Metazoa</taxon>
        <taxon>Spiralia</taxon>
        <taxon>Lophotrochozoa</taxon>
        <taxon>Mollusca</taxon>
        <taxon>Cephalopoda</taxon>
        <taxon>Coleoidea</taxon>
        <taxon>Octopodiformes</taxon>
        <taxon>Octopoda</taxon>
        <taxon>Incirrata</taxon>
        <taxon>Octopodidae</taxon>
        <taxon>Octopus</taxon>
    </lineage>
</organism>
<dbReference type="PANTHER" id="PTHR10127:SF780">
    <property type="entry name" value="METALLOENDOPEPTIDASE"/>
    <property type="match status" value="1"/>
</dbReference>
<keyword evidence="1 6" id="KW-0645">Protease</keyword>
<keyword evidence="2 6" id="KW-0479">Metal-binding</keyword>
<keyword evidence="5 6" id="KW-0482">Metalloprotease</keyword>
<feature type="active site" evidence="6">
    <location>
        <position position="148"/>
    </location>
</feature>
<dbReference type="SUPFAM" id="SSF55486">
    <property type="entry name" value="Metalloproteases ('zincins'), catalytic domain"/>
    <property type="match status" value="1"/>
</dbReference>